<dbReference type="AlphaFoldDB" id="A0A816IMV9"/>
<organism evidence="2">
    <name type="scientific">Brassica napus</name>
    <name type="common">Rape</name>
    <dbReference type="NCBI Taxonomy" id="3708"/>
    <lineage>
        <taxon>Eukaryota</taxon>
        <taxon>Viridiplantae</taxon>
        <taxon>Streptophyta</taxon>
        <taxon>Embryophyta</taxon>
        <taxon>Tracheophyta</taxon>
        <taxon>Spermatophyta</taxon>
        <taxon>Magnoliopsida</taxon>
        <taxon>eudicotyledons</taxon>
        <taxon>Gunneridae</taxon>
        <taxon>Pentapetalae</taxon>
        <taxon>rosids</taxon>
        <taxon>malvids</taxon>
        <taxon>Brassicales</taxon>
        <taxon>Brassicaceae</taxon>
        <taxon>Brassiceae</taxon>
        <taxon>Brassica</taxon>
    </lineage>
</organism>
<feature type="region of interest" description="Disordered" evidence="1">
    <location>
        <begin position="1"/>
        <end position="21"/>
    </location>
</feature>
<sequence length="80" mass="8963">MMGSNRRFSSSSNSAAGSNGAGWNAWTIRRLIAFGVGYGLGIFVLGDKVAELEEHRQKFLRDVHGDSSKIVDQRQEMWKF</sequence>
<proteinExistence type="predicted"/>
<accession>A0A816IMV9</accession>
<gene>
    <name evidence="2" type="ORF">DARMORV10_C09P00450.1</name>
</gene>
<reference evidence="2" key="1">
    <citation type="submission" date="2021-01" db="EMBL/GenBank/DDBJ databases">
        <authorList>
            <consortium name="Genoscope - CEA"/>
            <person name="William W."/>
        </authorList>
    </citation>
    <scope>NUCLEOTIDE SEQUENCE</scope>
</reference>
<dbReference type="Proteomes" id="UP001295469">
    <property type="component" value="Chromosome C09"/>
</dbReference>
<protein>
    <submittedName>
        <fullName evidence="2">(rape) hypothetical protein</fullName>
    </submittedName>
</protein>
<name>A0A816IMV9_BRANA</name>
<evidence type="ECO:0000313" key="2">
    <source>
        <dbReference type="EMBL" id="CAF1715016.1"/>
    </source>
</evidence>
<dbReference type="EMBL" id="HG994373">
    <property type="protein sequence ID" value="CAF1715016.1"/>
    <property type="molecule type" value="Genomic_DNA"/>
</dbReference>
<evidence type="ECO:0000256" key="1">
    <source>
        <dbReference type="SAM" id="MobiDB-lite"/>
    </source>
</evidence>